<feature type="transmembrane region" description="Helical" evidence="6">
    <location>
        <begin position="102"/>
        <end position="126"/>
    </location>
</feature>
<evidence type="ECO:0000256" key="3">
    <source>
        <dbReference type="ARBA" id="ARBA00022692"/>
    </source>
</evidence>
<evidence type="ECO:0000256" key="2">
    <source>
        <dbReference type="ARBA" id="ARBA00022475"/>
    </source>
</evidence>
<feature type="transmembrane region" description="Helical" evidence="6">
    <location>
        <begin position="162"/>
        <end position="180"/>
    </location>
</feature>
<comment type="subcellular location">
    <subcellularLocation>
        <location evidence="1">Cell membrane</location>
        <topology evidence="1">Multi-pass membrane protein</topology>
    </subcellularLocation>
</comment>
<sequence length="268" mass="28599">MLPQVFSSDRFEKVASYTQIADQLGMVLGPLMAAALLKIWSWEFVVVSSALLFLAADGAIATWQRLVKPTLAEPEAVSGSWAVPIITALQHLVRLPGLMEVVLLAAAVNLVIGATLATSAAMVTGIHHETEAYYAILQTVGAVATVIILFGTAHAPVSLKALGLVAYALIFLGGLMTGLASDPTVYAFGFVLIIGFDKMFSVFIRSMRQRIIPRQDFGKTTGLVVMLNNLSQPLAGLLITLFASQLGAGLKRDGVKLNRFGIPKSARF</sequence>
<dbReference type="PANTHER" id="PTHR23513:SF6">
    <property type="entry name" value="MAJOR FACILITATOR SUPERFAMILY ASSOCIATED DOMAIN-CONTAINING PROTEIN"/>
    <property type="match status" value="1"/>
</dbReference>
<keyword evidence="4 6" id="KW-1133">Transmembrane helix</keyword>
<feature type="transmembrane region" description="Helical" evidence="6">
    <location>
        <begin position="44"/>
        <end position="64"/>
    </location>
</feature>
<dbReference type="Pfam" id="PF07690">
    <property type="entry name" value="MFS_1"/>
    <property type="match status" value="1"/>
</dbReference>
<evidence type="ECO:0000256" key="4">
    <source>
        <dbReference type="ARBA" id="ARBA00022989"/>
    </source>
</evidence>
<reference evidence="8" key="1">
    <citation type="journal article" date="2019" name="Int. J. Syst. Evol. Microbiol.">
        <title>The Global Catalogue of Microorganisms (GCM) 10K type strain sequencing project: providing services to taxonomists for standard genome sequencing and annotation.</title>
        <authorList>
            <consortium name="The Broad Institute Genomics Platform"/>
            <consortium name="The Broad Institute Genome Sequencing Center for Infectious Disease"/>
            <person name="Wu L."/>
            <person name="Ma J."/>
        </authorList>
    </citation>
    <scope>NUCLEOTIDE SEQUENCE [LARGE SCALE GENOMIC DNA]</scope>
    <source>
        <strain evidence="8">NBRC 102520</strain>
    </source>
</reference>
<keyword evidence="5 6" id="KW-0472">Membrane</keyword>
<gene>
    <name evidence="7" type="ORF">GCM10007857_86620</name>
</gene>
<name>A0ABQ6BC35_9BRAD</name>
<comment type="caution">
    <text evidence="7">The sequence shown here is derived from an EMBL/GenBank/DDBJ whole genome shotgun (WGS) entry which is preliminary data.</text>
</comment>
<keyword evidence="2" id="KW-1003">Cell membrane</keyword>
<evidence type="ECO:0000256" key="6">
    <source>
        <dbReference type="SAM" id="Phobius"/>
    </source>
</evidence>
<dbReference type="Proteomes" id="UP001156905">
    <property type="component" value="Unassembled WGS sequence"/>
</dbReference>
<proteinExistence type="predicted"/>
<evidence type="ECO:0000256" key="5">
    <source>
        <dbReference type="ARBA" id="ARBA00023136"/>
    </source>
</evidence>
<evidence type="ECO:0008006" key="9">
    <source>
        <dbReference type="Google" id="ProtNLM"/>
    </source>
</evidence>
<dbReference type="Gene3D" id="1.20.1250.20">
    <property type="entry name" value="MFS general substrate transporter like domains"/>
    <property type="match status" value="1"/>
</dbReference>
<organism evidence="7 8">
    <name type="scientific">Bradyrhizobium iriomotense</name>
    <dbReference type="NCBI Taxonomy" id="441950"/>
    <lineage>
        <taxon>Bacteria</taxon>
        <taxon>Pseudomonadati</taxon>
        <taxon>Pseudomonadota</taxon>
        <taxon>Alphaproteobacteria</taxon>
        <taxon>Hyphomicrobiales</taxon>
        <taxon>Nitrobacteraceae</taxon>
        <taxon>Bradyrhizobium</taxon>
    </lineage>
</organism>
<dbReference type="SUPFAM" id="SSF103473">
    <property type="entry name" value="MFS general substrate transporter"/>
    <property type="match status" value="1"/>
</dbReference>
<protein>
    <recommendedName>
        <fullName evidence="9">Major facilitator superfamily (MFS) profile domain-containing protein</fullName>
    </recommendedName>
</protein>
<dbReference type="PANTHER" id="PTHR23513">
    <property type="entry name" value="INTEGRAL MEMBRANE EFFLUX PROTEIN-RELATED"/>
    <property type="match status" value="1"/>
</dbReference>
<dbReference type="EMBL" id="BSOW01000058">
    <property type="protein sequence ID" value="GLR91944.1"/>
    <property type="molecule type" value="Genomic_DNA"/>
</dbReference>
<keyword evidence="8" id="KW-1185">Reference proteome</keyword>
<dbReference type="InterPro" id="IPR011701">
    <property type="entry name" value="MFS"/>
</dbReference>
<feature type="transmembrane region" description="Helical" evidence="6">
    <location>
        <begin position="132"/>
        <end position="150"/>
    </location>
</feature>
<dbReference type="InterPro" id="IPR036259">
    <property type="entry name" value="MFS_trans_sf"/>
</dbReference>
<evidence type="ECO:0000313" key="7">
    <source>
        <dbReference type="EMBL" id="GLR91944.1"/>
    </source>
</evidence>
<evidence type="ECO:0000313" key="8">
    <source>
        <dbReference type="Proteomes" id="UP001156905"/>
    </source>
</evidence>
<evidence type="ECO:0000256" key="1">
    <source>
        <dbReference type="ARBA" id="ARBA00004651"/>
    </source>
</evidence>
<keyword evidence="3 6" id="KW-0812">Transmembrane</keyword>
<accession>A0ABQ6BC35</accession>
<feature type="transmembrane region" description="Helical" evidence="6">
    <location>
        <begin position="186"/>
        <end position="204"/>
    </location>
</feature>